<dbReference type="EMBL" id="BMHH01000006">
    <property type="protein sequence ID" value="GGA90713.1"/>
    <property type="molecule type" value="Genomic_DNA"/>
</dbReference>
<feature type="domain" description="UPF0033" evidence="2">
    <location>
        <begin position="11"/>
        <end position="78"/>
    </location>
</feature>
<accession>A0A916SAI0</accession>
<dbReference type="SUPFAM" id="SSF64307">
    <property type="entry name" value="SirA-like"/>
    <property type="match status" value="1"/>
</dbReference>
<reference evidence="3" key="1">
    <citation type="journal article" date="2014" name="Int. J. Syst. Evol. Microbiol.">
        <title>Complete genome sequence of Corynebacterium casei LMG S-19264T (=DSM 44701T), isolated from a smear-ripened cheese.</title>
        <authorList>
            <consortium name="US DOE Joint Genome Institute (JGI-PGF)"/>
            <person name="Walter F."/>
            <person name="Albersmeier A."/>
            <person name="Kalinowski J."/>
            <person name="Ruckert C."/>
        </authorList>
    </citation>
    <scope>NUCLEOTIDE SEQUENCE</scope>
    <source>
        <strain evidence="3">CGMCC 1.15082</strain>
    </source>
</reference>
<dbReference type="Gene3D" id="3.30.110.40">
    <property type="entry name" value="TusA-like domain"/>
    <property type="match status" value="1"/>
</dbReference>
<dbReference type="InterPro" id="IPR001455">
    <property type="entry name" value="TusA-like"/>
</dbReference>
<evidence type="ECO:0000313" key="4">
    <source>
        <dbReference type="Proteomes" id="UP000646478"/>
    </source>
</evidence>
<organism evidence="3 4">
    <name type="scientific">Brucella endophytica</name>
    <dbReference type="NCBI Taxonomy" id="1963359"/>
    <lineage>
        <taxon>Bacteria</taxon>
        <taxon>Pseudomonadati</taxon>
        <taxon>Pseudomonadota</taxon>
        <taxon>Alphaproteobacteria</taxon>
        <taxon>Hyphomicrobiales</taxon>
        <taxon>Brucellaceae</taxon>
        <taxon>Brucella/Ochrobactrum group</taxon>
        <taxon>Brucella</taxon>
    </lineage>
</organism>
<dbReference type="CDD" id="cd00291">
    <property type="entry name" value="SirA_YedF_YeeD"/>
    <property type="match status" value="1"/>
</dbReference>
<dbReference type="PANTHER" id="PTHR33279:SF2">
    <property type="entry name" value="SULFUR CARRIER PROTEIN TUSA"/>
    <property type="match status" value="1"/>
</dbReference>
<reference evidence="3" key="2">
    <citation type="submission" date="2020-09" db="EMBL/GenBank/DDBJ databases">
        <authorList>
            <person name="Sun Q."/>
            <person name="Zhou Y."/>
        </authorList>
    </citation>
    <scope>NUCLEOTIDE SEQUENCE</scope>
    <source>
        <strain evidence="3">CGMCC 1.15082</strain>
    </source>
</reference>
<dbReference type="AlphaFoldDB" id="A0A916SAI0"/>
<comment type="similarity">
    <text evidence="1">Belongs to the sulfur carrier protein TusA family.</text>
</comment>
<dbReference type="PANTHER" id="PTHR33279">
    <property type="entry name" value="SULFUR CARRIER PROTEIN YEDF-RELATED"/>
    <property type="match status" value="1"/>
</dbReference>
<evidence type="ECO:0000313" key="3">
    <source>
        <dbReference type="EMBL" id="GGA90713.1"/>
    </source>
</evidence>
<keyword evidence="4" id="KW-1185">Reference proteome</keyword>
<dbReference type="InterPro" id="IPR036868">
    <property type="entry name" value="TusA-like_sf"/>
</dbReference>
<dbReference type="RefSeq" id="WP_188823684.1">
    <property type="nucleotide sequence ID" value="NZ_BMHH01000006.1"/>
</dbReference>
<proteinExistence type="inferred from homology"/>
<gene>
    <name evidence="3" type="ORF">GCM10011491_18320</name>
</gene>
<dbReference type="Pfam" id="PF01206">
    <property type="entry name" value="TusA"/>
    <property type="match status" value="1"/>
</dbReference>
<comment type="caution">
    <text evidence="3">The sequence shown here is derived from an EMBL/GenBank/DDBJ whole genome shotgun (WGS) entry which is preliminary data.</text>
</comment>
<dbReference type="Proteomes" id="UP000646478">
    <property type="component" value="Unassembled WGS sequence"/>
</dbReference>
<evidence type="ECO:0000256" key="1">
    <source>
        <dbReference type="ARBA" id="ARBA00008984"/>
    </source>
</evidence>
<name>A0A916SAI0_9HYPH</name>
<sequence>MAGEDDFVEIYDLRGLNCPLPVLKTQRKLRDIPSGARLWVETSDPLAAIDIPHFCAENGHELIETVSLENGHRFLIRKRADQPFAE</sequence>
<protein>
    <submittedName>
        <fullName evidence="3">Transcriptional regulator</fullName>
    </submittedName>
</protein>
<evidence type="ECO:0000259" key="2">
    <source>
        <dbReference type="Pfam" id="PF01206"/>
    </source>
</evidence>